<accession>A0A9P6DA94</accession>
<sequence>MAVGYLDRWNLESTTAIVNRCSGRRHPMPQPPARDSSGQIRSTLTPPSPIATRTSQNTRRRRYLLQE</sequence>
<feature type="compositionally biased region" description="Polar residues" evidence="1">
    <location>
        <begin position="36"/>
        <end position="57"/>
    </location>
</feature>
<dbReference type="EMBL" id="MU154670">
    <property type="protein sequence ID" value="KAF9489459.1"/>
    <property type="molecule type" value="Genomic_DNA"/>
</dbReference>
<name>A0A9P6DA94_PLEER</name>
<dbReference type="AlphaFoldDB" id="A0A9P6DA94"/>
<feature type="compositionally biased region" description="Basic residues" evidence="1">
    <location>
        <begin position="58"/>
        <end position="67"/>
    </location>
</feature>
<feature type="region of interest" description="Disordered" evidence="1">
    <location>
        <begin position="22"/>
        <end position="67"/>
    </location>
</feature>
<gene>
    <name evidence="2" type="ORF">BDN71DRAFT_1456032</name>
</gene>
<dbReference type="Proteomes" id="UP000807025">
    <property type="component" value="Unassembled WGS sequence"/>
</dbReference>
<reference evidence="2" key="1">
    <citation type="submission" date="2020-11" db="EMBL/GenBank/DDBJ databases">
        <authorList>
            <consortium name="DOE Joint Genome Institute"/>
            <person name="Ahrendt S."/>
            <person name="Riley R."/>
            <person name="Andreopoulos W."/>
            <person name="Labutti K."/>
            <person name="Pangilinan J."/>
            <person name="Ruiz-Duenas F.J."/>
            <person name="Barrasa J.M."/>
            <person name="Sanchez-Garcia M."/>
            <person name="Camarero S."/>
            <person name="Miyauchi S."/>
            <person name="Serrano A."/>
            <person name="Linde D."/>
            <person name="Babiker R."/>
            <person name="Drula E."/>
            <person name="Ayuso-Fernandez I."/>
            <person name="Pacheco R."/>
            <person name="Padilla G."/>
            <person name="Ferreira P."/>
            <person name="Barriuso J."/>
            <person name="Kellner H."/>
            <person name="Castanera R."/>
            <person name="Alfaro M."/>
            <person name="Ramirez L."/>
            <person name="Pisabarro A.G."/>
            <person name="Kuo A."/>
            <person name="Tritt A."/>
            <person name="Lipzen A."/>
            <person name="He G."/>
            <person name="Yan M."/>
            <person name="Ng V."/>
            <person name="Cullen D."/>
            <person name="Martin F."/>
            <person name="Rosso M.-N."/>
            <person name="Henrissat B."/>
            <person name="Hibbett D."/>
            <person name="Martinez A.T."/>
            <person name="Grigoriev I.V."/>
        </authorList>
    </citation>
    <scope>NUCLEOTIDE SEQUENCE</scope>
    <source>
        <strain evidence="2">ATCC 90797</strain>
    </source>
</reference>
<proteinExistence type="predicted"/>
<organism evidence="2 3">
    <name type="scientific">Pleurotus eryngii</name>
    <name type="common">Boletus of the steppes</name>
    <dbReference type="NCBI Taxonomy" id="5323"/>
    <lineage>
        <taxon>Eukaryota</taxon>
        <taxon>Fungi</taxon>
        <taxon>Dikarya</taxon>
        <taxon>Basidiomycota</taxon>
        <taxon>Agaricomycotina</taxon>
        <taxon>Agaricomycetes</taxon>
        <taxon>Agaricomycetidae</taxon>
        <taxon>Agaricales</taxon>
        <taxon>Pleurotineae</taxon>
        <taxon>Pleurotaceae</taxon>
        <taxon>Pleurotus</taxon>
    </lineage>
</organism>
<evidence type="ECO:0000313" key="3">
    <source>
        <dbReference type="Proteomes" id="UP000807025"/>
    </source>
</evidence>
<evidence type="ECO:0000256" key="1">
    <source>
        <dbReference type="SAM" id="MobiDB-lite"/>
    </source>
</evidence>
<comment type="caution">
    <text evidence="2">The sequence shown here is derived from an EMBL/GenBank/DDBJ whole genome shotgun (WGS) entry which is preliminary data.</text>
</comment>
<evidence type="ECO:0000313" key="2">
    <source>
        <dbReference type="EMBL" id="KAF9489459.1"/>
    </source>
</evidence>
<protein>
    <submittedName>
        <fullName evidence="2">Uncharacterized protein</fullName>
    </submittedName>
</protein>
<keyword evidence="3" id="KW-1185">Reference proteome</keyword>